<reference evidence="1" key="2">
    <citation type="submission" date="2023-05" db="EMBL/GenBank/DDBJ databases">
        <authorList>
            <person name="Fouks B."/>
        </authorList>
    </citation>
    <scope>NUCLEOTIDE SEQUENCE</scope>
    <source>
        <strain evidence="1">Stay&amp;Tobe</strain>
        <tissue evidence="1">Testes</tissue>
    </source>
</reference>
<keyword evidence="2" id="KW-1185">Reference proteome</keyword>
<name>A0AAD8A0K2_DIPPU</name>
<evidence type="ECO:0000313" key="1">
    <source>
        <dbReference type="EMBL" id="KAJ9589905.1"/>
    </source>
</evidence>
<accession>A0AAD8A0K2</accession>
<organism evidence="1 2">
    <name type="scientific">Diploptera punctata</name>
    <name type="common">Pacific beetle cockroach</name>
    <dbReference type="NCBI Taxonomy" id="6984"/>
    <lineage>
        <taxon>Eukaryota</taxon>
        <taxon>Metazoa</taxon>
        <taxon>Ecdysozoa</taxon>
        <taxon>Arthropoda</taxon>
        <taxon>Hexapoda</taxon>
        <taxon>Insecta</taxon>
        <taxon>Pterygota</taxon>
        <taxon>Neoptera</taxon>
        <taxon>Polyneoptera</taxon>
        <taxon>Dictyoptera</taxon>
        <taxon>Blattodea</taxon>
        <taxon>Blaberoidea</taxon>
        <taxon>Blaberidae</taxon>
        <taxon>Diplopterinae</taxon>
        <taxon>Diploptera</taxon>
    </lineage>
</organism>
<protein>
    <submittedName>
        <fullName evidence="1">Uncharacterized protein</fullName>
    </submittedName>
</protein>
<reference evidence="1" key="1">
    <citation type="journal article" date="2023" name="IScience">
        <title>Live-bearing cockroach genome reveals convergent evolutionary mechanisms linked to viviparity in insects and beyond.</title>
        <authorList>
            <person name="Fouks B."/>
            <person name="Harrison M.C."/>
            <person name="Mikhailova A.A."/>
            <person name="Marchal E."/>
            <person name="English S."/>
            <person name="Carruthers M."/>
            <person name="Jennings E.C."/>
            <person name="Chiamaka E.L."/>
            <person name="Frigard R.A."/>
            <person name="Pippel M."/>
            <person name="Attardo G.M."/>
            <person name="Benoit J.B."/>
            <person name="Bornberg-Bauer E."/>
            <person name="Tobe S.S."/>
        </authorList>
    </citation>
    <scope>NUCLEOTIDE SEQUENCE</scope>
    <source>
        <strain evidence="1">Stay&amp;Tobe</strain>
    </source>
</reference>
<proteinExistence type="predicted"/>
<sequence length="284" mass="32168">MEEIDLLFCEVHTVRKELEKNGVYAVDSNEIFEMLELYFSRSDRVQYVVSNLLLTYGPTADVSGSEISVSDDSCDIVDFYRNSPEYDIKSPEDSKALDLSVTGSHFAINLCKVPENCQKGLDISDSSGLSPSTSNILVKTEVDNSDAETNSMNTDAVTEEMPIKEENNVESSTVAVKTESEDISSNPSHQNDDFLYDVNNNDPNNNTEYEVPLEDAVKTKNKVPEVDDDVDVEFEDQYDIRCKLLEEARLIHQVVPRQSLEQIYSYLEANLDRKNRLQIVMQEF</sequence>
<evidence type="ECO:0000313" key="2">
    <source>
        <dbReference type="Proteomes" id="UP001233999"/>
    </source>
</evidence>
<gene>
    <name evidence="1" type="ORF">L9F63_016966</name>
</gene>
<dbReference type="AlphaFoldDB" id="A0AAD8A0K2"/>
<dbReference type="EMBL" id="JASPKZ010004587">
    <property type="protein sequence ID" value="KAJ9589905.1"/>
    <property type="molecule type" value="Genomic_DNA"/>
</dbReference>
<comment type="caution">
    <text evidence="1">The sequence shown here is derived from an EMBL/GenBank/DDBJ whole genome shotgun (WGS) entry which is preliminary data.</text>
</comment>
<dbReference type="Proteomes" id="UP001233999">
    <property type="component" value="Unassembled WGS sequence"/>
</dbReference>